<dbReference type="InterPro" id="IPR002219">
    <property type="entry name" value="PKC_DAG/PE"/>
</dbReference>
<evidence type="ECO:0000313" key="5">
    <source>
        <dbReference type="Proteomes" id="UP000275846"/>
    </source>
</evidence>
<keyword evidence="2" id="KW-0862">Zinc</keyword>
<evidence type="ECO:0000259" key="3">
    <source>
        <dbReference type="PROSITE" id="PS50081"/>
    </source>
</evidence>
<protein>
    <submittedName>
        <fullName evidence="6">Phorbol esters/diacylglycerol binding domain protein</fullName>
    </submittedName>
</protein>
<dbReference type="Proteomes" id="UP000275846">
    <property type="component" value="Unassembled WGS sequence"/>
</dbReference>
<evidence type="ECO:0000256" key="2">
    <source>
        <dbReference type="ARBA" id="ARBA00022833"/>
    </source>
</evidence>
<dbReference type="PRINTS" id="PR00008">
    <property type="entry name" value="DAGPEDOMAIN"/>
</dbReference>
<keyword evidence="1" id="KW-0479">Metal-binding</keyword>
<dbReference type="SUPFAM" id="SSF57889">
    <property type="entry name" value="Cysteine-rich domain"/>
    <property type="match status" value="2"/>
</dbReference>
<dbReference type="Gene3D" id="3.30.60.20">
    <property type="match status" value="2"/>
</dbReference>
<dbReference type="STRING" id="70667.A0A183T2W4"/>
<dbReference type="OrthoDB" id="63267at2759"/>
<evidence type="ECO:0000256" key="1">
    <source>
        <dbReference type="ARBA" id="ARBA00022723"/>
    </source>
</evidence>
<feature type="domain" description="Phorbol-ester/DAG-type" evidence="3">
    <location>
        <begin position="22"/>
        <end position="73"/>
    </location>
</feature>
<dbReference type="AlphaFoldDB" id="A0A183T2W4"/>
<organism evidence="6">
    <name type="scientific">Schistocephalus solidus</name>
    <name type="common">Tapeworm</name>
    <dbReference type="NCBI Taxonomy" id="70667"/>
    <lineage>
        <taxon>Eukaryota</taxon>
        <taxon>Metazoa</taxon>
        <taxon>Spiralia</taxon>
        <taxon>Lophotrochozoa</taxon>
        <taxon>Platyhelminthes</taxon>
        <taxon>Cestoda</taxon>
        <taxon>Eucestoda</taxon>
        <taxon>Diphyllobothriidea</taxon>
        <taxon>Diphyllobothriidae</taxon>
        <taxon>Schistocephalus</taxon>
    </lineage>
</organism>
<dbReference type="PROSITE" id="PS00479">
    <property type="entry name" value="ZF_DAG_PE_1"/>
    <property type="match status" value="1"/>
</dbReference>
<dbReference type="PANTHER" id="PTHR22968:SF14">
    <property type="entry name" value="PROTEIN KINASE C"/>
    <property type="match status" value="1"/>
</dbReference>
<dbReference type="GO" id="GO:0004674">
    <property type="term" value="F:protein serine/threonine kinase activity"/>
    <property type="evidence" value="ECO:0007669"/>
    <property type="project" value="UniProtKB-KW"/>
</dbReference>
<evidence type="ECO:0000313" key="4">
    <source>
        <dbReference type="EMBL" id="VDL97197.1"/>
    </source>
</evidence>
<keyword evidence="5" id="KW-1185">Reference proteome</keyword>
<dbReference type="GO" id="GO:0007200">
    <property type="term" value="P:phospholipase C-activating G protein-coupled receptor signaling pathway"/>
    <property type="evidence" value="ECO:0007669"/>
    <property type="project" value="TreeGrafter"/>
</dbReference>
<dbReference type="PANTHER" id="PTHR22968">
    <property type="entry name" value="PROTEIN KINASE C, MU"/>
    <property type="match status" value="1"/>
</dbReference>
<feature type="domain" description="Phorbol-ester/DAG-type" evidence="3">
    <location>
        <begin position="87"/>
        <end position="119"/>
    </location>
</feature>
<reference evidence="4 5" key="2">
    <citation type="submission" date="2018-11" db="EMBL/GenBank/DDBJ databases">
        <authorList>
            <consortium name="Pathogen Informatics"/>
        </authorList>
    </citation>
    <scope>NUCLEOTIDE SEQUENCE [LARGE SCALE GENOMIC DNA]</scope>
    <source>
        <strain evidence="4 5">NST_G2</strain>
    </source>
</reference>
<gene>
    <name evidence="4" type="ORF">SSLN_LOCUS10812</name>
</gene>
<dbReference type="SMART" id="SM00109">
    <property type="entry name" value="C1"/>
    <property type="match status" value="2"/>
</dbReference>
<dbReference type="FunFam" id="3.30.60.20:FF:000006">
    <property type="entry name" value="Protein kinase C"/>
    <property type="match status" value="1"/>
</dbReference>
<reference evidence="6" key="1">
    <citation type="submission" date="2016-06" db="UniProtKB">
        <authorList>
            <consortium name="WormBaseParasite"/>
        </authorList>
    </citation>
    <scope>IDENTIFICATION</scope>
</reference>
<dbReference type="WBParaSite" id="SSLN_0001123301-mRNA-1">
    <property type="protein sequence ID" value="SSLN_0001123301-mRNA-1"/>
    <property type="gene ID" value="SSLN_0001123301"/>
</dbReference>
<dbReference type="GO" id="GO:0035556">
    <property type="term" value="P:intracellular signal transduction"/>
    <property type="evidence" value="ECO:0007669"/>
    <property type="project" value="TreeGrafter"/>
</dbReference>
<dbReference type="GO" id="GO:0005829">
    <property type="term" value="C:cytosol"/>
    <property type="evidence" value="ECO:0007669"/>
    <property type="project" value="TreeGrafter"/>
</dbReference>
<dbReference type="PROSITE" id="PS50081">
    <property type="entry name" value="ZF_DAG_PE_2"/>
    <property type="match status" value="2"/>
</dbReference>
<dbReference type="InterPro" id="IPR046349">
    <property type="entry name" value="C1-like_sf"/>
</dbReference>
<accession>A0A183T2W4</accession>
<evidence type="ECO:0000313" key="6">
    <source>
        <dbReference type="WBParaSite" id="SSLN_0001123301-mRNA-1"/>
    </source>
</evidence>
<name>A0A183T2W4_SCHSO</name>
<dbReference type="GO" id="GO:0008270">
    <property type="term" value="F:zinc ion binding"/>
    <property type="evidence" value="ECO:0007669"/>
    <property type="project" value="UniProtKB-KW"/>
</dbReference>
<dbReference type="Pfam" id="PF00130">
    <property type="entry name" value="C1_1"/>
    <property type="match status" value="2"/>
</dbReference>
<dbReference type="EMBL" id="UYSU01036108">
    <property type="protein sequence ID" value="VDL97197.1"/>
    <property type="molecule type" value="Genomic_DNA"/>
</dbReference>
<sequence>MPEKVFARRGAIRQKNIVDVKGHAFNPRYFKQPTWCGHCKEFIWGVLGKQGYQCKVCLFTVHKRCIEFVTFSCPGFDKGPDSDFQNYHRFVLHTYGSPTVCDHCGSLLHGLVHQGMKCESKIFGVQTSRIRNCRVVLYKRL</sequence>
<dbReference type="InterPro" id="IPR020454">
    <property type="entry name" value="DAG/PE-bd"/>
</dbReference>
<proteinExistence type="predicted"/>
<dbReference type="GO" id="GO:0016020">
    <property type="term" value="C:membrane"/>
    <property type="evidence" value="ECO:0007669"/>
    <property type="project" value="UniProtKB-SubCell"/>
</dbReference>